<organism evidence="2 3">
    <name type="scientific">Chitinophaga oryziterrae</name>
    <dbReference type="NCBI Taxonomy" id="1031224"/>
    <lineage>
        <taxon>Bacteria</taxon>
        <taxon>Pseudomonadati</taxon>
        <taxon>Bacteroidota</taxon>
        <taxon>Chitinophagia</taxon>
        <taxon>Chitinophagales</taxon>
        <taxon>Chitinophagaceae</taxon>
        <taxon>Chitinophaga</taxon>
    </lineage>
</organism>
<evidence type="ECO:0000313" key="2">
    <source>
        <dbReference type="EMBL" id="MVT41321.1"/>
    </source>
</evidence>
<dbReference type="AlphaFoldDB" id="A0A6N8J9Q8"/>
<proteinExistence type="predicted"/>
<dbReference type="OrthoDB" id="954326at2"/>
<keyword evidence="3" id="KW-1185">Reference proteome</keyword>
<gene>
    <name evidence="2" type="ORF">GO495_12060</name>
</gene>
<evidence type="ECO:0000313" key="3">
    <source>
        <dbReference type="Proteomes" id="UP000468388"/>
    </source>
</evidence>
<evidence type="ECO:0000256" key="1">
    <source>
        <dbReference type="SAM" id="Phobius"/>
    </source>
</evidence>
<evidence type="ECO:0008006" key="4">
    <source>
        <dbReference type="Google" id="ProtNLM"/>
    </source>
</evidence>
<keyword evidence="1" id="KW-0472">Membrane</keyword>
<sequence length="130" mass="15279">MKIRISRKIIIATCIIFLFGYLIYLQFNTRYKLCNYGFWTTGILVKEERGYKGNLKFVYEFYIGNNKYRGDASGIALLNSAGRDFVGKSFPIVYYSKDPNISKILIVPSDFKYCNREYPDSLNWVLEYLK</sequence>
<reference evidence="2 3" key="1">
    <citation type="submission" date="2019-12" db="EMBL/GenBank/DDBJ databases">
        <title>The draft genomic sequence of strain Chitinophaga oryziterrae JCM 16595.</title>
        <authorList>
            <person name="Zhang X."/>
        </authorList>
    </citation>
    <scope>NUCLEOTIDE SEQUENCE [LARGE SCALE GENOMIC DNA]</scope>
    <source>
        <strain evidence="2 3">JCM 16595</strain>
    </source>
</reference>
<dbReference type="EMBL" id="WRXO01000002">
    <property type="protein sequence ID" value="MVT41321.1"/>
    <property type="molecule type" value="Genomic_DNA"/>
</dbReference>
<protein>
    <recommendedName>
        <fullName evidence="4">DUF3592 domain-containing protein</fullName>
    </recommendedName>
</protein>
<name>A0A6N8J9Q8_9BACT</name>
<dbReference type="RefSeq" id="WP_157299926.1">
    <property type="nucleotide sequence ID" value="NZ_BAAAZB010000007.1"/>
</dbReference>
<dbReference type="Proteomes" id="UP000468388">
    <property type="component" value="Unassembled WGS sequence"/>
</dbReference>
<accession>A0A6N8J9Q8</accession>
<comment type="caution">
    <text evidence="2">The sequence shown here is derived from an EMBL/GenBank/DDBJ whole genome shotgun (WGS) entry which is preliminary data.</text>
</comment>
<keyword evidence="1" id="KW-0812">Transmembrane</keyword>
<keyword evidence="1" id="KW-1133">Transmembrane helix</keyword>
<feature type="transmembrane region" description="Helical" evidence="1">
    <location>
        <begin position="9"/>
        <end position="27"/>
    </location>
</feature>